<protein>
    <submittedName>
        <fullName evidence="2">Uncharacterized protein</fullName>
    </submittedName>
</protein>
<evidence type="ECO:0000313" key="2">
    <source>
        <dbReference type="EMBL" id="OAA56927.1"/>
    </source>
</evidence>
<proteinExistence type="predicted"/>
<comment type="caution">
    <text evidence="2">The sequence shown here is derived from an EMBL/GenBank/DDBJ whole genome shotgun (WGS) entry which is preliminary data.</text>
</comment>
<reference evidence="2 3" key="1">
    <citation type="journal article" date="2016" name="Genome Biol. Evol.">
        <title>Divergent and convergent evolution of fungal pathogenicity.</title>
        <authorList>
            <person name="Shang Y."/>
            <person name="Xiao G."/>
            <person name="Zheng P."/>
            <person name="Cen K."/>
            <person name="Zhan S."/>
            <person name="Wang C."/>
        </authorList>
    </citation>
    <scope>NUCLEOTIDE SEQUENCE [LARGE SCALE GENOMIC DNA]</scope>
    <source>
        <strain evidence="2 3">RCEF 1005</strain>
    </source>
</reference>
<dbReference type="EMBL" id="AZHF01000032">
    <property type="protein sequence ID" value="OAA56927.1"/>
    <property type="molecule type" value="Genomic_DNA"/>
</dbReference>
<dbReference type="AlphaFoldDB" id="A0A167PQM3"/>
<sequence>MEYSTSSGTAAHGNGACTQIPHAGEDADRREKGEDVLLSEGDIVPDSEEDEDVPTIESIIAELDRQASSQPGIASPVAPTMTTVPNTPRTVSPEDSNGAAKHSPCPLSTDVDGASDDGSSAVGAHCGLGKKRGADRSPSVASLDDELTVGDSSDHVLHKRQKFT</sequence>
<feature type="compositionally biased region" description="Low complexity" evidence="1">
    <location>
        <begin position="110"/>
        <end position="124"/>
    </location>
</feature>
<feature type="compositionally biased region" description="Acidic residues" evidence="1">
    <location>
        <begin position="43"/>
        <end position="52"/>
    </location>
</feature>
<organism evidence="2 3">
    <name type="scientific">Akanthomyces lecanii RCEF 1005</name>
    <dbReference type="NCBI Taxonomy" id="1081108"/>
    <lineage>
        <taxon>Eukaryota</taxon>
        <taxon>Fungi</taxon>
        <taxon>Dikarya</taxon>
        <taxon>Ascomycota</taxon>
        <taxon>Pezizomycotina</taxon>
        <taxon>Sordariomycetes</taxon>
        <taxon>Hypocreomycetidae</taxon>
        <taxon>Hypocreales</taxon>
        <taxon>Cordycipitaceae</taxon>
        <taxon>Akanthomyces</taxon>
        <taxon>Cordyceps confragosa</taxon>
    </lineage>
</organism>
<evidence type="ECO:0000256" key="1">
    <source>
        <dbReference type="SAM" id="MobiDB-lite"/>
    </source>
</evidence>
<dbReference type="Proteomes" id="UP000076881">
    <property type="component" value="Unassembled WGS sequence"/>
</dbReference>
<accession>A0A167PQM3</accession>
<name>A0A167PQM3_CORDF</name>
<feature type="region of interest" description="Disordered" evidence="1">
    <location>
        <begin position="1"/>
        <end position="52"/>
    </location>
</feature>
<keyword evidence="3" id="KW-1185">Reference proteome</keyword>
<feature type="region of interest" description="Disordered" evidence="1">
    <location>
        <begin position="64"/>
        <end position="164"/>
    </location>
</feature>
<evidence type="ECO:0000313" key="3">
    <source>
        <dbReference type="Proteomes" id="UP000076881"/>
    </source>
</evidence>
<feature type="compositionally biased region" description="Basic and acidic residues" evidence="1">
    <location>
        <begin position="23"/>
        <end position="35"/>
    </location>
</feature>
<feature type="compositionally biased region" description="Polar residues" evidence="1">
    <location>
        <begin position="80"/>
        <end position="95"/>
    </location>
</feature>
<gene>
    <name evidence="2" type="ORF">LEL_10946</name>
</gene>